<dbReference type="SUPFAM" id="SSF75011">
    <property type="entry name" value="3-carboxy-cis,cis-mucoante lactonizing enzyme"/>
    <property type="match status" value="1"/>
</dbReference>
<evidence type="ECO:0000313" key="3">
    <source>
        <dbReference type="Proteomes" id="UP000198727"/>
    </source>
</evidence>
<sequence length="316" mass="33557">MSVKALLAALVAVVAATLPSPAAADDGSRLVAITDQRYDNHAAARIRLLDPDVADWGSAAAQRWTWHPTSNNGFGGLTGAWGLPTDVKLRKDRAGAYVAVVSDSRGLAALVTYPGGRRVWGVNAGAPSNPHSVELLPDGNVAVAASHGNFVRVYTASQGASSARYTQYTLADAHGVHWDPARRVLWALGKTELVALTVGGTAAAPTLTRSHAWALPTSGGHDLAPALEDDDVLWISTSSHVYRYSKSRDAAVATYPLATVKSVSSMPNGQQVRTAPKAGCRTGWCTDTVTFRGPDFTRTRPGAQIYKARVWSSRYR</sequence>
<feature type="chain" id="PRO_5011722666" evidence="1">
    <location>
        <begin position="25"/>
        <end position="316"/>
    </location>
</feature>
<protein>
    <submittedName>
        <fullName evidence="2">Uncharacterized protein</fullName>
    </submittedName>
</protein>
<dbReference type="STRING" id="587909.SAMN05421810_10626"/>
<reference evidence="3" key="1">
    <citation type="submission" date="2016-10" db="EMBL/GenBank/DDBJ databases">
        <authorList>
            <person name="Varghese N."/>
            <person name="Submissions S."/>
        </authorList>
    </citation>
    <scope>NUCLEOTIDE SEQUENCE [LARGE SCALE GENOMIC DNA]</scope>
    <source>
        <strain evidence="3">CGMCC 4.5579</strain>
    </source>
</reference>
<evidence type="ECO:0000313" key="2">
    <source>
        <dbReference type="EMBL" id="SFQ30626.1"/>
    </source>
</evidence>
<gene>
    <name evidence="2" type="ORF">SAMN05421810_10626</name>
</gene>
<dbReference type="Proteomes" id="UP000198727">
    <property type="component" value="Unassembled WGS sequence"/>
</dbReference>
<accession>A0A1I5XFN1</accession>
<evidence type="ECO:0000256" key="1">
    <source>
        <dbReference type="SAM" id="SignalP"/>
    </source>
</evidence>
<proteinExistence type="predicted"/>
<keyword evidence="1" id="KW-0732">Signal</keyword>
<feature type="signal peptide" evidence="1">
    <location>
        <begin position="1"/>
        <end position="24"/>
    </location>
</feature>
<dbReference type="AlphaFoldDB" id="A0A1I5XFN1"/>
<organism evidence="2 3">
    <name type="scientific">Amycolatopsis arida</name>
    <dbReference type="NCBI Taxonomy" id="587909"/>
    <lineage>
        <taxon>Bacteria</taxon>
        <taxon>Bacillati</taxon>
        <taxon>Actinomycetota</taxon>
        <taxon>Actinomycetes</taxon>
        <taxon>Pseudonocardiales</taxon>
        <taxon>Pseudonocardiaceae</taxon>
        <taxon>Amycolatopsis</taxon>
    </lineage>
</organism>
<dbReference type="Pfam" id="PF20138">
    <property type="entry name" value="DUF6528"/>
    <property type="match status" value="1"/>
</dbReference>
<keyword evidence="3" id="KW-1185">Reference proteome</keyword>
<name>A0A1I5XFN1_9PSEU</name>
<dbReference type="InterPro" id="IPR045383">
    <property type="entry name" value="DUF6528"/>
</dbReference>
<dbReference type="EMBL" id="FOWW01000006">
    <property type="protein sequence ID" value="SFQ30626.1"/>
    <property type="molecule type" value="Genomic_DNA"/>
</dbReference>